<name>A0A5J4FT03_9FLAO</name>
<keyword evidence="1" id="KW-0812">Transmembrane</keyword>
<comment type="caution">
    <text evidence="2">The sequence shown here is derived from an EMBL/GenBank/DDBJ whole genome shotgun (WGS) entry which is preliminary data.</text>
</comment>
<dbReference type="AlphaFoldDB" id="A0A5J4FT03"/>
<keyword evidence="3" id="KW-1185">Reference proteome</keyword>
<sequence length="116" mass="13177">MTTNHTLHTAKIKNNCPTCFANNGLEFSFTQEETSKKLYSKADKNIIEKLYCTSCNTQIFPVSWDDNIERVYEYNKKQVIPKKTSIRLTSLGYIIILICIVAVAALAYGVIYLSTL</sequence>
<dbReference type="EMBL" id="BKCF01000001">
    <property type="protein sequence ID" value="GEQ84600.1"/>
    <property type="molecule type" value="Genomic_DNA"/>
</dbReference>
<organism evidence="2 3">
    <name type="scientific">Patiriisocius marinistellae</name>
    <dbReference type="NCBI Taxonomy" id="2494560"/>
    <lineage>
        <taxon>Bacteria</taxon>
        <taxon>Pseudomonadati</taxon>
        <taxon>Bacteroidota</taxon>
        <taxon>Flavobacteriia</taxon>
        <taxon>Flavobacteriales</taxon>
        <taxon>Flavobacteriaceae</taxon>
        <taxon>Patiriisocius</taxon>
    </lineage>
</organism>
<evidence type="ECO:0000313" key="3">
    <source>
        <dbReference type="Proteomes" id="UP000326994"/>
    </source>
</evidence>
<keyword evidence="1" id="KW-1133">Transmembrane helix</keyword>
<proteinExistence type="predicted"/>
<keyword evidence="1" id="KW-0472">Membrane</keyword>
<evidence type="ECO:0000256" key="1">
    <source>
        <dbReference type="SAM" id="Phobius"/>
    </source>
</evidence>
<evidence type="ECO:0000313" key="2">
    <source>
        <dbReference type="EMBL" id="GEQ84600.1"/>
    </source>
</evidence>
<dbReference type="OrthoDB" id="1139350at2"/>
<protein>
    <submittedName>
        <fullName evidence="2">Uncharacterized protein</fullName>
    </submittedName>
</protein>
<dbReference type="RefSeq" id="WP_151892555.1">
    <property type="nucleotide sequence ID" value="NZ_BKCF01000001.1"/>
</dbReference>
<gene>
    <name evidence="2" type="ORF">ULMS_01080</name>
</gene>
<reference evidence="2 3" key="1">
    <citation type="submission" date="2019-08" db="EMBL/GenBank/DDBJ databases">
        <title>Ulvibacter marinistellae sp. nov., isolated from a starfish, Patiria pectinifera.</title>
        <authorList>
            <person name="Kawano K."/>
            <person name="Ushijima N."/>
            <person name="Kihara M."/>
            <person name="Itoh H."/>
        </authorList>
    </citation>
    <scope>NUCLEOTIDE SEQUENCE [LARGE SCALE GENOMIC DNA]</scope>
    <source>
        <strain evidence="2 3">KK4</strain>
    </source>
</reference>
<dbReference type="Proteomes" id="UP000326994">
    <property type="component" value="Unassembled WGS sequence"/>
</dbReference>
<accession>A0A5J4FT03</accession>
<feature type="transmembrane region" description="Helical" evidence="1">
    <location>
        <begin position="91"/>
        <end position="113"/>
    </location>
</feature>